<keyword evidence="9" id="KW-1185">Reference proteome</keyword>
<comment type="caution">
    <text evidence="8">The sequence shown here is derived from an EMBL/GenBank/DDBJ whole genome shotgun (WGS) entry which is preliminary data.</text>
</comment>
<evidence type="ECO:0000313" key="8">
    <source>
        <dbReference type="EMBL" id="CAH8357372.1"/>
    </source>
</evidence>
<gene>
    <name evidence="8" type="ORF">ERUC_LOCUS23127</name>
</gene>
<protein>
    <recommendedName>
        <fullName evidence="7">RWP-RK domain-containing protein</fullName>
    </recommendedName>
</protein>
<dbReference type="PANTHER" id="PTHR46373">
    <property type="entry name" value="PROTEIN RKD4"/>
    <property type="match status" value="1"/>
</dbReference>
<proteinExistence type="predicted"/>
<evidence type="ECO:0000259" key="7">
    <source>
        <dbReference type="PROSITE" id="PS51519"/>
    </source>
</evidence>
<dbReference type="GO" id="GO:0003677">
    <property type="term" value="F:DNA binding"/>
    <property type="evidence" value="ECO:0007669"/>
    <property type="project" value="UniProtKB-KW"/>
</dbReference>
<sequence>MEFDKVSGEEDKLVDLEYFSFQSEFTNSFFQFEDKILSSGKYDSHLTCAASFLAFPDLEPISINSPEDPLEEYGSVSWSAKESMSNEDNREDCLVKETETQTTEKIRDREDFASDCSVSKPLSKETISLYYHMSITQAAKELNIGVTLLKKKCRDLGIHRWPYHKWMSLQNVINNVEEKLEKGEGNADELRNDLEKPKKEQKIIVEFPDLENIKE</sequence>
<evidence type="ECO:0000256" key="2">
    <source>
        <dbReference type="ARBA" id="ARBA00023015"/>
    </source>
</evidence>
<evidence type="ECO:0000256" key="5">
    <source>
        <dbReference type="ARBA" id="ARBA00023163"/>
    </source>
</evidence>
<comment type="function">
    <text evidence="1">Putative transcription factor.</text>
</comment>
<dbReference type="PROSITE" id="PS51519">
    <property type="entry name" value="RWP_RK"/>
    <property type="match status" value="1"/>
</dbReference>
<feature type="domain" description="RWP-RK" evidence="7">
    <location>
        <begin position="100"/>
        <end position="189"/>
    </location>
</feature>
<dbReference type="InterPro" id="IPR044607">
    <property type="entry name" value="RKD-like"/>
</dbReference>
<accession>A0ABC8KJZ3</accession>
<keyword evidence="4" id="KW-0238">DNA-binding</keyword>
<evidence type="ECO:0000256" key="1">
    <source>
        <dbReference type="ARBA" id="ARBA00004049"/>
    </source>
</evidence>
<evidence type="ECO:0000256" key="4">
    <source>
        <dbReference type="ARBA" id="ARBA00023125"/>
    </source>
</evidence>
<dbReference type="InterPro" id="IPR003035">
    <property type="entry name" value="RWP-RK_dom"/>
</dbReference>
<keyword evidence="2" id="KW-0805">Transcription regulation</keyword>
<dbReference type="EMBL" id="CAKOAT010230709">
    <property type="protein sequence ID" value="CAH8357372.1"/>
    <property type="molecule type" value="Genomic_DNA"/>
</dbReference>
<evidence type="ECO:0000313" key="9">
    <source>
        <dbReference type="Proteomes" id="UP001642260"/>
    </source>
</evidence>
<keyword evidence="3" id="KW-0175">Coiled coil</keyword>
<keyword evidence="5" id="KW-0804">Transcription</keyword>
<dbReference type="Pfam" id="PF02042">
    <property type="entry name" value="RWP-RK"/>
    <property type="match status" value="1"/>
</dbReference>
<evidence type="ECO:0000256" key="6">
    <source>
        <dbReference type="ARBA" id="ARBA00023242"/>
    </source>
</evidence>
<reference evidence="8 9" key="1">
    <citation type="submission" date="2022-03" db="EMBL/GenBank/DDBJ databases">
        <authorList>
            <person name="Macdonald S."/>
            <person name="Ahmed S."/>
            <person name="Newling K."/>
        </authorList>
    </citation>
    <scope>NUCLEOTIDE SEQUENCE [LARGE SCALE GENOMIC DNA]</scope>
</reference>
<evidence type="ECO:0000256" key="3">
    <source>
        <dbReference type="ARBA" id="ARBA00023054"/>
    </source>
</evidence>
<dbReference type="Proteomes" id="UP001642260">
    <property type="component" value="Unassembled WGS sequence"/>
</dbReference>
<keyword evidence="6" id="KW-0539">Nucleus</keyword>
<dbReference type="AlphaFoldDB" id="A0ABC8KJZ3"/>
<name>A0ABC8KJZ3_ERUVS</name>
<organism evidence="8 9">
    <name type="scientific">Eruca vesicaria subsp. sativa</name>
    <name type="common">Garden rocket</name>
    <name type="synonym">Eruca sativa</name>
    <dbReference type="NCBI Taxonomy" id="29727"/>
    <lineage>
        <taxon>Eukaryota</taxon>
        <taxon>Viridiplantae</taxon>
        <taxon>Streptophyta</taxon>
        <taxon>Embryophyta</taxon>
        <taxon>Tracheophyta</taxon>
        <taxon>Spermatophyta</taxon>
        <taxon>Magnoliopsida</taxon>
        <taxon>eudicotyledons</taxon>
        <taxon>Gunneridae</taxon>
        <taxon>Pentapetalae</taxon>
        <taxon>rosids</taxon>
        <taxon>malvids</taxon>
        <taxon>Brassicales</taxon>
        <taxon>Brassicaceae</taxon>
        <taxon>Brassiceae</taxon>
        <taxon>Eruca</taxon>
    </lineage>
</organism>
<dbReference type="PANTHER" id="PTHR46373:SF20">
    <property type="entry name" value="PROTEIN RKD1"/>
    <property type="match status" value="1"/>
</dbReference>